<reference evidence="4 5" key="1">
    <citation type="submission" date="2016-11" db="EMBL/GenBank/DDBJ databases">
        <authorList>
            <person name="Jaros S."/>
            <person name="Januszkiewicz K."/>
            <person name="Wedrychowicz H."/>
        </authorList>
    </citation>
    <scope>NUCLEOTIDE SEQUENCE [LARGE SCALE GENOMIC DNA]</scope>
    <source>
        <strain evidence="4 5">DSM 18119</strain>
    </source>
</reference>
<evidence type="ECO:0000313" key="4">
    <source>
        <dbReference type="EMBL" id="SHF31617.1"/>
    </source>
</evidence>
<dbReference type="Proteomes" id="UP000184048">
    <property type="component" value="Unassembled WGS sequence"/>
</dbReference>
<dbReference type="STRING" id="1121884.SAMN02745131_02288"/>
<gene>
    <name evidence="4" type="ORF">SAMN02745131_02288</name>
</gene>
<dbReference type="InterPro" id="IPR051454">
    <property type="entry name" value="RNA/ubiquinone_mod_enzymes"/>
</dbReference>
<protein>
    <submittedName>
        <fullName evidence="4">Putative protease</fullName>
    </submittedName>
</protein>
<dbReference type="RefSeq" id="WP_072835472.1">
    <property type="nucleotide sequence ID" value="NZ_FQUU01000009.1"/>
</dbReference>
<dbReference type="PROSITE" id="PS01276">
    <property type="entry name" value="PEPTIDASE_U32"/>
    <property type="match status" value="1"/>
</dbReference>
<dbReference type="GO" id="GO:0008233">
    <property type="term" value="F:peptidase activity"/>
    <property type="evidence" value="ECO:0007669"/>
    <property type="project" value="UniProtKB-KW"/>
</dbReference>
<dbReference type="PANTHER" id="PTHR30217:SF6">
    <property type="entry name" value="TRNA HYDROXYLATION PROTEIN P"/>
    <property type="match status" value="1"/>
</dbReference>
<dbReference type="PANTHER" id="PTHR30217">
    <property type="entry name" value="PEPTIDASE U32 FAMILY"/>
    <property type="match status" value="1"/>
</dbReference>
<keyword evidence="5" id="KW-1185">Reference proteome</keyword>
<keyword evidence="2" id="KW-0378">Hydrolase</keyword>
<dbReference type="Pfam" id="PF01136">
    <property type="entry name" value="Peptidase_U32"/>
    <property type="match status" value="1"/>
</dbReference>
<evidence type="ECO:0000313" key="5">
    <source>
        <dbReference type="Proteomes" id="UP000184048"/>
    </source>
</evidence>
<dbReference type="AlphaFoldDB" id="A0A1M5AND7"/>
<keyword evidence="1 4" id="KW-0645">Protease</keyword>
<evidence type="ECO:0000256" key="3">
    <source>
        <dbReference type="ARBA" id="ARBA00038374"/>
    </source>
</evidence>
<sequence>MKNNKVELLAPVGSFECLQAAVKAGADSFYFGVEQLNMRARSINPFTINDIKEIVSIARRNKVKAYLTLNTVMYEHDMQLLHTVLKEAKKRKVDAVIASDFAVIRMCNELGIPLHISTQANVCNLESVLFFAAFSDVIVLARELTLKQVEQLSKEIRRRGIKGVSGEPLRLEVFVHGALCMAVSGKCYLSLHEQNASANRGACLQNCRHSYKVIDTETNQELMVDNEYIMSAKDLCTIDILDQVVNSGVDVIKIEGRTKGPEYVYTTTRCYREALDAIADGSYSPIKVGAWKRELEKVYNRGFWEGYYLGRKLGEWTEDPGSRATEKKVYIGKGTKYYPRIGVGEFIVEAGTIKRGDTLMVTGPAFGLIKNKMEKLVVNGEESSAAFKGDRITFKITEKITAKDKLYKIIETDLV</sequence>
<dbReference type="InterPro" id="IPR001539">
    <property type="entry name" value="Peptidase_U32"/>
</dbReference>
<evidence type="ECO:0000256" key="1">
    <source>
        <dbReference type="ARBA" id="ARBA00022670"/>
    </source>
</evidence>
<dbReference type="OrthoDB" id="9807498at2"/>
<dbReference type="EMBL" id="FQUU01000009">
    <property type="protein sequence ID" value="SHF31617.1"/>
    <property type="molecule type" value="Genomic_DNA"/>
</dbReference>
<comment type="similarity">
    <text evidence="3">Belongs to the peptidase U32 family.</text>
</comment>
<evidence type="ECO:0000256" key="2">
    <source>
        <dbReference type="ARBA" id="ARBA00022801"/>
    </source>
</evidence>
<proteinExistence type="inferred from homology"/>
<dbReference type="GO" id="GO:0006508">
    <property type="term" value="P:proteolysis"/>
    <property type="evidence" value="ECO:0007669"/>
    <property type="project" value="UniProtKB-KW"/>
</dbReference>
<organism evidence="4 5">
    <name type="scientific">Flavisolibacter ginsengisoli DSM 18119</name>
    <dbReference type="NCBI Taxonomy" id="1121884"/>
    <lineage>
        <taxon>Bacteria</taxon>
        <taxon>Pseudomonadati</taxon>
        <taxon>Bacteroidota</taxon>
        <taxon>Chitinophagia</taxon>
        <taxon>Chitinophagales</taxon>
        <taxon>Chitinophagaceae</taxon>
        <taxon>Flavisolibacter</taxon>
    </lineage>
</organism>
<accession>A0A1M5AND7</accession>
<name>A0A1M5AND7_9BACT</name>